<dbReference type="PANTHER" id="PTHR34645:SF1">
    <property type="entry name" value="GENE 136-RELATED"/>
    <property type="match status" value="1"/>
</dbReference>
<evidence type="ECO:0000313" key="2">
    <source>
        <dbReference type="Proteomes" id="UP000289886"/>
    </source>
</evidence>
<organism evidence="1 2">
    <name type="scientific">Acipenser ruthenus</name>
    <name type="common">Sterlet sturgeon</name>
    <dbReference type="NCBI Taxonomy" id="7906"/>
    <lineage>
        <taxon>Eukaryota</taxon>
        <taxon>Metazoa</taxon>
        <taxon>Chordata</taxon>
        <taxon>Craniata</taxon>
        <taxon>Vertebrata</taxon>
        <taxon>Euteleostomi</taxon>
        <taxon>Actinopterygii</taxon>
        <taxon>Chondrostei</taxon>
        <taxon>Acipenseriformes</taxon>
        <taxon>Acipenseridae</taxon>
        <taxon>Acipenser</taxon>
    </lineage>
</organism>
<dbReference type="PANTHER" id="PTHR34645">
    <property type="entry name" value="SIMILAR TO HYPOTHETICAL PROTEIN"/>
    <property type="match status" value="1"/>
</dbReference>
<proteinExistence type="predicted"/>
<gene>
    <name evidence="1" type="ORF">EOD39_10383</name>
</gene>
<reference evidence="1 2" key="1">
    <citation type="submission" date="2019-01" db="EMBL/GenBank/DDBJ databases">
        <title>Draft Genome and Complete Hox-Cluster Characterization of the Sterlet Sturgeon (Acipenser ruthenus).</title>
        <authorList>
            <person name="Wei Q."/>
        </authorList>
    </citation>
    <scope>NUCLEOTIDE SEQUENCE [LARGE SCALE GENOMIC DNA]</scope>
    <source>
        <strain evidence="1">WHYD16114868_AA</strain>
        <tissue evidence="1">Blood</tissue>
    </source>
</reference>
<dbReference type="Proteomes" id="UP000289886">
    <property type="component" value="Unassembled WGS sequence"/>
</dbReference>
<dbReference type="AlphaFoldDB" id="A0A662YVV4"/>
<dbReference type="EMBL" id="SCEB01000253">
    <property type="protein sequence ID" value="RXN00034.1"/>
    <property type="molecule type" value="Genomic_DNA"/>
</dbReference>
<protein>
    <submittedName>
        <fullName evidence="1">Uncharacterized protein</fullName>
    </submittedName>
</protein>
<sequence length="128" mass="15237">MQQVEVVKTMVNNKKNEIVEKLWNEKQSKLSTAIVTTDFEQQAEDKKHVTELENKCQCEVEQLRRALSGKEEHLQETLQHMQTMAAPKKEVEDELEETRLAFKQFIFQFPKFRTISGRLCYHRRRQAN</sequence>
<dbReference type="InterPro" id="IPR038927">
    <property type="entry name" value="C6orf163"/>
</dbReference>
<name>A0A662YVV4_ACIRT</name>
<evidence type="ECO:0000313" key="1">
    <source>
        <dbReference type="EMBL" id="RXN00034.1"/>
    </source>
</evidence>
<accession>A0A662YVV4</accession>
<keyword evidence="2" id="KW-1185">Reference proteome</keyword>
<comment type="caution">
    <text evidence="1">The sequence shown here is derived from an EMBL/GenBank/DDBJ whole genome shotgun (WGS) entry which is preliminary data.</text>
</comment>